<dbReference type="Proteomes" id="UP000199652">
    <property type="component" value="Unassembled WGS sequence"/>
</dbReference>
<proteinExistence type="predicted"/>
<organism evidence="2 3">
    <name type="scientific">Eubacterium barkeri</name>
    <name type="common">Clostridium barkeri</name>
    <dbReference type="NCBI Taxonomy" id="1528"/>
    <lineage>
        <taxon>Bacteria</taxon>
        <taxon>Bacillati</taxon>
        <taxon>Bacillota</taxon>
        <taxon>Clostridia</taxon>
        <taxon>Eubacteriales</taxon>
        <taxon>Eubacteriaceae</taxon>
        <taxon>Eubacterium</taxon>
    </lineage>
</organism>
<dbReference type="AlphaFoldDB" id="A0A1H3IVM6"/>
<dbReference type="STRING" id="1528.SAMN04488579_12517"/>
<dbReference type="OrthoDB" id="185578at2"/>
<evidence type="ECO:0000313" key="2">
    <source>
        <dbReference type="EMBL" id="SDY31780.1"/>
    </source>
</evidence>
<dbReference type="RefSeq" id="WP_090246791.1">
    <property type="nucleotide sequence ID" value="NZ_FNOU01000025.1"/>
</dbReference>
<dbReference type="GO" id="GO:0006799">
    <property type="term" value="P:polyphosphate biosynthetic process"/>
    <property type="evidence" value="ECO:0007669"/>
    <property type="project" value="UniProtKB-ARBA"/>
</dbReference>
<accession>A0A1H3IVM6</accession>
<gene>
    <name evidence="2" type="ORF">SAMN04488579_12517</name>
</gene>
<dbReference type="InterPro" id="IPR018966">
    <property type="entry name" value="VTC_domain"/>
</dbReference>
<evidence type="ECO:0000259" key="1">
    <source>
        <dbReference type="Pfam" id="PF09359"/>
    </source>
</evidence>
<name>A0A1H3IVM6_EUBBA</name>
<dbReference type="EMBL" id="FNOU01000025">
    <property type="protein sequence ID" value="SDY31780.1"/>
    <property type="molecule type" value="Genomic_DNA"/>
</dbReference>
<dbReference type="InterPro" id="IPR033469">
    <property type="entry name" value="CYTH-like_dom_sf"/>
</dbReference>
<dbReference type="SUPFAM" id="SSF55154">
    <property type="entry name" value="CYTH-like phosphatases"/>
    <property type="match status" value="1"/>
</dbReference>
<keyword evidence="3" id="KW-1185">Reference proteome</keyword>
<sequence>MTKALQPGCVFERVEKKYLLSEGQYRELVRRLKPHMQVDDYGLHTICNLYYDTPGNEMVRRSIEGPKYKEKIRLRSYGVPGPEDTVFLEIKKKWRKVVYKRRIPLTLTQAGAFMAGGPLPQVAPEDQQILRELDYCRRFYHPIPKVFIAYDRIACFGHEDPELRLTFDHGIRSREDDLWLGLGDYGKPLLKKDQFLLEIKVEGALPLWLVDILSELAIYSTSFSKVGNIYKAAHGIEGRTPCLRVS</sequence>
<protein>
    <submittedName>
        <fullName evidence="2">VTC domain-containing protein</fullName>
    </submittedName>
</protein>
<feature type="domain" description="VTC" evidence="1">
    <location>
        <begin position="13"/>
        <end position="231"/>
    </location>
</feature>
<reference evidence="3" key="1">
    <citation type="submission" date="2016-10" db="EMBL/GenBank/DDBJ databases">
        <authorList>
            <person name="Varghese N."/>
            <person name="Submissions S."/>
        </authorList>
    </citation>
    <scope>NUCLEOTIDE SEQUENCE [LARGE SCALE GENOMIC DNA]</scope>
    <source>
        <strain evidence="3">VPI 5359</strain>
    </source>
</reference>
<evidence type="ECO:0000313" key="3">
    <source>
        <dbReference type="Proteomes" id="UP000199652"/>
    </source>
</evidence>
<dbReference type="CDD" id="cd07750">
    <property type="entry name" value="PolyPPase_VTC_like"/>
    <property type="match status" value="1"/>
</dbReference>
<dbReference type="InterPro" id="IPR042267">
    <property type="entry name" value="VTC_sf"/>
</dbReference>
<dbReference type="Pfam" id="PF09359">
    <property type="entry name" value="VTC"/>
    <property type="match status" value="1"/>
</dbReference>
<dbReference type="Gene3D" id="3.20.100.30">
    <property type="entry name" value="VTC, catalytic tunnel domain"/>
    <property type="match status" value="1"/>
</dbReference>